<accession>A0A6J6DBA2</accession>
<name>A0A6J6DBA2_9ZZZZ</name>
<gene>
    <name evidence="1" type="ORF">UFOPK1684_00055</name>
</gene>
<dbReference type="EMBL" id="CAEZTM010000001">
    <property type="protein sequence ID" value="CAB4560576.1"/>
    <property type="molecule type" value="Genomic_DNA"/>
</dbReference>
<organism evidence="1">
    <name type="scientific">freshwater metagenome</name>
    <dbReference type="NCBI Taxonomy" id="449393"/>
    <lineage>
        <taxon>unclassified sequences</taxon>
        <taxon>metagenomes</taxon>
        <taxon>ecological metagenomes</taxon>
    </lineage>
</organism>
<evidence type="ECO:0000313" key="1">
    <source>
        <dbReference type="EMBL" id="CAB4560576.1"/>
    </source>
</evidence>
<reference evidence="1" key="1">
    <citation type="submission" date="2020-05" db="EMBL/GenBank/DDBJ databases">
        <authorList>
            <person name="Chiriac C."/>
            <person name="Salcher M."/>
            <person name="Ghai R."/>
            <person name="Kavagutti S V."/>
        </authorList>
    </citation>
    <scope>NUCLEOTIDE SEQUENCE</scope>
</reference>
<protein>
    <submittedName>
        <fullName evidence="1">Unannotated protein</fullName>
    </submittedName>
</protein>
<dbReference type="AlphaFoldDB" id="A0A6J6DBA2"/>
<sequence>MLWSFFLGKDGAGQVEGSDYGSEGWGFESLQAHLITAENECTGKKSISRPGE</sequence>
<proteinExistence type="predicted"/>